<keyword evidence="7 9" id="KW-0051">Antiviral defense</keyword>
<evidence type="ECO:0000259" key="10">
    <source>
        <dbReference type="Pfam" id="PF01930"/>
    </source>
</evidence>
<evidence type="ECO:0000256" key="2">
    <source>
        <dbReference type="ARBA" id="ARBA00022723"/>
    </source>
</evidence>
<reference evidence="12" key="1">
    <citation type="submission" date="2016-06" db="EMBL/GenBank/DDBJ databases">
        <title>Whole genome sequencing of Thermus brockianus strain GE-1.</title>
        <authorList>
            <person name="Schaefers C."/>
            <person name="Blank S."/>
            <person name="Wiebusch S."/>
            <person name="Elleuche S."/>
            <person name="Antranikian G."/>
        </authorList>
    </citation>
    <scope>NUCLEOTIDE SEQUENCE [LARGE SCALE GENOMIC DNA]</scope>
    <source>
        <strain evidence="12">GE-1</strain>
        <plasmid evidence="12">ptb1</plasmid>
    </source>
</reference>
<evidence type="ECO:0000256" key="9">
    <source>
        <dbReference type="RuleBase" id="RU365022"/>
    </source>
</evidence>
<accession>A0A1J0LVF5</accession>
<organism evidence="11 12">
    <name type="scientific">Thermus brockianus</name>
    <dbReference type="NCBI Taxonomy" id="56956"/>
    <lineage>
        <taxon>Bacteria</taxon>
        <taxon>Thermotogati</taxon>
        <taxon>Deinococcota</taxon>
        <taxon>Deinococci</taxon>
        <taxon>Thermales</taxon>
        <taxon>Thermaceae</taxon>
        <taxon>Thermus</taxon>
    </lineage>
</organism>
<evidence type="ECO:0000256" key="8">
    <source>
        <dbReference type="ARBA" id="ARBA00023211"/>
    </source>
</evidence>
<keyword evidence="2 9" id="KW-0479">Metal-binding</keyword>
<dbReference type="PANTHER" id="PTHR37168">
    <property type="entry name" value="CRISPR-ASSOCIATED EXONUCLEASE CAS4"/>
    <property type="match status" value="1"/>
</dbReference>
<keyword evidence="11" id="KW-0614">Plasmid</keyword>
<evidence type="ECO:0000256" key="1">
    <source>
        <dbReference type="ARBA" id="ARBA00022722"/>
    </source>
</evidence>
<dbReference type="Gene3D" id="3.90.320.10">
    <property type="match status" value="1"/>
</dbReference>
<dbReference type="InterPro" id="IPR011604">
    <property type="entry name" value="PDDEXK-like_dom_sf"/>
</dbReference>
<dbReference type="GO" id="GO:0004527">
    <property type="term" value="F:exonuclease activity"/>
    <property type="evidence" value="ECO:0007669"/>
    <property type="project" value="UniProtKB-KW"/>
</dbReference>
<keyword evidence="5 9" id="KW-0408">Iron</keyword>
<proteinExistence type="inferred from homology"/>
<dbReference type="KEGG" id="tbc:A0O31_02303"/>
<evidence type="ECO:0000256" key="3">
    <source>
        <dbReference type="ARBA" id="ARBA00022801"/>
    </source>
</evidence>
<dbReference type="RefSeq" id="WP_071678032.1">
    <property type="nucleotide sequence ID" value="NZ_CP016313.1"/>
</dbReference>
<protein>
    <recommendedName>
        <fullName evidence="9">CRISPR-associated exonuclease Cas4</fullName>
        <ecNumber evidence="9">3.1.12.1</ecNumber>
    </recommendedName>
</protein>
<comment type="similarity">
    <text evidence="9">Belongs to the CRISPR-associated exonuclease Cas4 family.</text>
</comment>
<dbReference type="GO" id="GO:0051536">
    <property type="term" value="F:iron-sulfur cluster binding"/>
    <property type="evidence" value="ECO:0007669"/>
    <property type="project" value="UniProtKB-KW"/>
</dbReference>
<comment type="cofactor">
    <cofactor evidence="9">
        <name>Mg(2+)</name>
        <dbReference type="ChEBI" id="CHEBI:18420"/>
    </cofactor>
    <cofactor evidence="9">
        <name>Mn(2+)</name>
        <dbReference type="ChEBI" id="CHEBI:29035"/>
    </cofactor>
    <text evidence="9">Mg(2+) or Mn(2+) required for ssDNA cleavage activity.</text>
</comment>
<evidence type="ECO:0000256" key="5">
    <source>
        <dbReference type="ARBA" id="ARBA00023004"/>
    </source>
</evidence>
<dbReference type="InterPro" id="IPR013343">
    <property type="entry name" value="CRISPR-assoc_prot_Cas4"/>
</dbReference>
<dbReference type="Proteomes" id="UP000182993">
    <property type="component" value="Plasmid pTB1"/>
</dbReference>
<sequence length="175" mass="19659">MGNGTVPLTGTLFWYFGVCPREAWLMGHGLEPYPDHELLALGRLLQETAYPEGRKEITLPGMRLDLVAHGPEGTLVVAEVKRSSGYREAHLLQLGYYLVRLKEEGIPAMGELRYPEERRVERVALTPDLEAKVRAAEKALLELLRSPIPPPPKRIPPCPTCAYYEFCFIGEEDDA</sequence>
<keyword evidence="1 9" id="KW-0540">Nuclease</keyword>
<dbReference type="InterPro" id="IPR022765">
    <property type="entry name" value="Dna2/Cas4_DUF83"/>
</dbReference>
<keyword evidence="3 9" id="KW-0378">Hydrolase</keyword>
<evidence type="ECO:0000256" key="7">
    <source>
        <dbReference type="ARBA" id="ARBA00023118"/>
    </source>
</evidence>
<evidence type="ECO:0000313" key="11">
    <source>
        <dbReference type="EMBL" id="APD10334.1"/>
    </source>
</evidence>
<evidence type="ECO:0000256" key="4">
    <source>
        <dbReference type="ARBA" id="ARBA00022839"/>
    </source>
</evidence>
<keyword evidence="8 9" id="KW-0464">Manganese</keyword>
<dbReference type="EMBL" id="CP016313">
    <property type="protein sequence ID" value="APD10334.1"/>
    <property type="molecule type" value="Genomic_DNA"/>
</dbReference>
<dbReference type="GO" id="GO:0051607">
    <property type="term" value="P:defense response to virus"/>
    <property type="evidence" value="ECO:0007669"/>
    <property type="project" value="UniProtKB-KW"/>
</dbReference>
<dbReference type="EC" id="3.1.12.1" evidence="9"/>
<evidence type="ECO:0000313" key="12">
    <source>
        <dbReference type="Proteomes" id="UP000182993"/>
    </source>
</evidence>
<comment type="cofactor">
    <cofactor evidence="9">
        <name>iron-sulfur cluster</name>
        <dbReference type="ChEBI" id="CHEBI:30408"/>
    </cofactor>
</comment>
<gene>
    <name evidence="11" type="ORF">A0O31_02303</name>
</gene>
<dbReference type="GO" id="GO:0046872">
    <property type="term" value="F:metal ion binding"/>
    <property type="evidence" value="ECO:0007669"/>
    <property type="project" value="UniProtKB-KW"/>
</dbReference>
<name>A0A1J0LVF5_THEBO</name>
<evidence type="ECO:0000256" key="6">
    <source>
        <dbReference type="ARBA" id="ARBA00023014"/>
    </source>
</evidence>
<geneLocation type="plasmid" evidence="12">
    <name>ptb1</name>
</geneLocation>
<keyword evidence="6 9" id="KW-0411">Iron-sulfur</keyword>
<dbReference type="AlphaFoldDB" id="A0A1J0LVF5"/>
<keyword evidence="4 9" id="KW-0269">Exonuclease</keyword>
<dbReference type="PANTHER" id="PTHR37168:SF2">
    <property type="entry name" value="CRISPR-ASSOCIATED EXONUCLEASE CAS4"/>
    <property type="match status" value="1"/>
</dbReference>
<feature type="domain" description="DUF83" evidence="10">
    <location>
        <begin position="9"/>
        <end position="169"/>
    </location>
</feature>
<dbReference type="OrthoDB" id="9794720at2"/>
<comment type="function">
    <text evidence="9">CRISPR (clustered regularly interspaced short palindromic repeat) is an adaptive immune system that provides protection against mobile genetic elements (viruses, transposable elements and conjugative plasmids). CRISPR clusters contain sequences complementary to antecedent mobile elements and target invading nucleic acids. CRISPR clusters are transcribed and processed into CRISPR RNA (crRNA).</text>
</comment>
<dbReference type="Pfam" id="PF01930">
    <property type="entry name" value="Cas_Cas4"/>
    <property type="match status" value="1"/>
</dbReference>
<dbReference type="NCBIfam" id="TIGR00372">
    <property type="entry name" value="cas4"/>
    <property type="match status" value="1"/>
</dbReference>